<evidence type="ECO:0000313" key="6">
    <source>
        <dbReference type="EMBL" id="QDV16579.1"/>
    </source>
</evidence>
<dbReference type="RefSeq" id="WP_145454452.1">
    <property type="nucleotide sequence ID" value="NZ_CP036317.1"/>
</dbReference>
<dbReference type="GO" id="GO:0015689">
    <property type="term" value="P:molybdate ion transport"/>
    <property type="evidence" value="ECO:0007669"/>
    <property type="project" value="InterPro"/>
</dbReference>
<comment type="similarity">
    <text evidence="1">Belongs to the bacterial solute-binding protein ModA family.</text>
</comment>
<dbReference type="NCBIfam" id="TIGR01256">
    <property type="entry name" value="modA"/>
    <property type="match status" value="1"/>
</dbReference>
<evidence type="ECO:0000256" key="3">
    <source>
        <dbReference type="ARBA" id="ARBA00022729"/>
    </source>
</evidence>
<keyword evidence="5" id="KW-0812">Transmembrane</keyword>
<dbReference type="PANTHER" id="PTHR30632">
    <property type="entry name" value="MOLYBDATE-BINDING PERIPLASMIC PROTEIN"/>
    <property type="match status" value="1"/>
</dbReference>
<evidence type="ECO:0000256" key="5">
    <source>
        <dbReference type="SAM" id="Phobius"/>
    </source>
</evidence>
<gene>
    <name evidence="6" type="ORF">Pan153_12100</name>
</gene>
<organism evidence="6 7">
    <name type="scientific">Gimesia panareensis</name>
    <dbReference type="NCBI Taxonomy" id="2527978"/>
    <lineage>
        <taxon>Bacteria</taxon>
        <taxon>Pseudomonadati</taxon>
        <taxon>Planctomycetota</taxon>
        <taxon>Planctomycetia</taxon>
        <taxon>Planctomycetales</taxon>
        <taxon>Planctomycetaceae</taxon>
        <taxon>Gimesia</taxon>
    </lineage>
</organism>
<dbReference type="Proteomes" id="UP000320839">
    <property type="component" value="Chromosome"/>
</dbReference>
<feature type="compositionally biased region" description="Polar residues" evidence="4">
    <location>
        <begin position="52"/>
        <end position="68"/>
    </location>
</feature>
<keyword evidence="2" id="KW-0479">Metal-binding</keyword>
<dbReference type="Pfam" id="PF13531">
    <property type="entry name" value="SBP_bac_11"/>
    <property type="match status" value="2"/>
</dbReference>
<evidence type="ECO:0000256" key="1">
    <source>
        <dbReference type="ARBA" id="ARBA00009175"/>
    </source>
</evidence>
<dbReference type="GO" id="GO:0046872">
    <property type="term" value="F:metal ion binding"/>
    <property type="evidence" value="ECO:0007669"/>
    <property type="project" value="UniProtKB-KW"/>
</dbReference>
<dbReference type="Gene3D" id="3.40.190.10">
    <property type="entry name" value="Periplasmic binding protein-like II"/>
    <property type="match status" value="4"/>
</dbReference>
<dbReference type="CDD" id="cd13517">
    <property type="entry name" value="PBP2_ModA3_like"/>
    <property type="match status" value="1"/>
</dbReference>
<protein>
    <submittedName>
        <fullName evidence="6">Binding protein</fullName>
    </submittedName>
</protein>
<dbReference type="PANTHER" id="PTHR30632:SF0">
    <property type="entry name" value="SULFATE-BINDING PROTEIN"/>
    <property type="match status" value="1"/>
</dbReference>
<keyword evidence="5" id="KW-0472">Membrane</keyword>
<reference evidence="6 7" key="1">
    <citation type="submission" date="2019-02" db="EMBL/GenBank/DDBJ databases">
        <title>Deep-cultivation of Planctomycetes and their phenomic and genomic characterization uncovers novel biology.</title>
        <authorList>
            <person name="Wiegand S."/>
            <person name="Jogler M."/>
            <person name="Boedeker C."/>
            <person name="Pinto D."/>
            <person name="Vollmers J."/>
            <person name="Rivas-Marin E."/>
            <person name="Kohn T."/>
            <person name="Peeters S.H."/>
            <person name="Heuer A."/>
            <person name="Rast P."/>
            <person name="Oberbeckmann S."/>
            <person name="Bunk B."/>
            <person name="Jeske O."/>
            <person name="Meyerdierks A."/>
            <person name="Storesund J.E."/>
            <person name="Kallscheuer N."/>
            <person name="Luecker S."/>
            <person name="Lage O.M."/>
            <person name="Pohl T."/>
            <person name="Merkel B.J."/>
            <person name="Hornburger P."/>
            <person name="Mueller R.-W."/>
            <person name="Bruemmer F."/>
            <person name="Labrenz M."/>
            <person name="Spormann A.M."/>
            <person name="Op den Camp H."/>
            <person name="Overmann J."/>
            <person name="Amann R."/>
            <person name="Jetten M.S.M."/>
            <person name="Mascher T."/>
            <person name="Medema M.H."/>
            <person name="Devos D.P."/>
            <person name="Kaster A.-K."/>
            <person name="Ovreas L."/>
            <person name="Rohde M."/>
            <person name="Galperin M.Y."/>
            <person name="Jogler C."/>
        </authorList>
    </citation>
    <scope>NUCLEOTIDE SEQUENCE [LARGE SCALE GENOMIC DNA]</scope>
    <source>
        <strain evidence="6 7">Pan153</strain>
    </source>
</reference>
<accession>A0A518FJQ7</accession>
<feature type="region of interest" description="Disordered" evidence="4">
    <location>
        <begin position="51"/>
        <end position="76"/>
    </location>
</feature>
<name>A0A518FJQ7_9PLAN</name>
<dbReference type="SUPFAM" id="SSF53850">
    <property type="entry name" value="Periplasmic binding protein-like II"/>
    <property type="match status" value="2"/>
</dbReference>
<dbReference type="OrthoDB" id="249482at2"/>
<dbReference type="AlphaFoldDB" id="A0A518FJQ7"/>
<dbReference type="GO" id="GO:0030973">
    <property type="term" value="F:molybdate ion binding"/>
    <property type="evidence" value="ECO:0007669"/>
    <property type="project" value="TreeGrafter"/>
</dbReference>
<sequence length="550" mass="59734">MKYLGSQLRKPASFQPGRSGKVSGLMIAGGSIFFLVIMLAVLIYARPKDSSQKTTSTDGASSGHQTDASAKGESEASGDENALEMYCAAGIKPPVAEMAAQFAKEEFGMPVHLQYGGSGTLLTNLQVAKKGDLYLAADSSYIEIARDKGLVQEAIQVAQMHPVIMVQKGNPKGIKSIDDLLKDDVTVALANPDAASIGKLTKKVLTKHGKWELLSKSARVFKPTVSEIATDVLLGAVDAAVVWDATVNQHSDKADMIDVPEFQEAIKNVTVGVLTSSQKPQEALMFARYLQAPEKGQKAFAKLGYQTVEGDKWEPHPTILLFSGGVNRLAIQDTLKEFERREGVTINTVFNGCGILVGQINSGQRPDAYFACDTSYMVQVQPKFRTPLTVAETDMVIIVEKGNPKNIKTVYDLANPDLRIGLSHHEQSALGALTKKLLSSLELNGKNLYDQVQPNVKTNTPTADLLVNQLRTGSLDAAIVYRANLPYVKDKVDIVEIKSGDPLAQQPIAILKTTAYPNLMQRLVDKLTSTPSRSLFESIGFRWRITPESL</sequence>
<dbReference type="InterPro" id="IPR005950">
    <property type="entry name" value="ModA"/>
</dbReference>
<dbReference type="InterPro" id="IPR050682">
    <property type="entry name" value="ModA/WtpA"/>
</dbReference>
<evidence type="ECO:0000256" key="2">
    <source>
        <dbReference type="ARBA" id="ARBA00022723"/>
    </source>
</evidence>
<feature type="transmembrane region" description="Helical" evidence="5">
    <location>
        <begin position="21"/>
        <end position="45"/>
    </location>
</feature>
<evidence type="ECO:0000313" key="7">
    <source>
        <dbReference type="Proteomes" id="UP000320839"/>
    </source>
</evidence>
<dbReference type="EMBL" id="CP036317">
    <property type="protein sequence ID" value="QDV16579.1"/>
    <property type="molecule type" value="Genomic_DNA"/>
</dbReference>
<keyword evidence="3" id="KW-0732">Signal</keyword>
<evidence type="ECO:0000256" key="4">
    <source>
        <dbReference type="SAM" id="MobiDB-lite"/>
    </source>
</evidence>
<keyword evidence="5" id="KW-1133">Transmembrane helix</keyword>
<proteinExistence type="inferred from homology"/>